<evidence type="ECO:0000256" key="1">
    <source>
        <dbReference type="SAM" id="MobiDB-lite"/>
    </source>
</evidence>
<feature type="region of interest" description="Disordered" evidence="1">
    <location>
        <begin position="108"/>
        <end position="133"/>
    </location>
</feature>
<name>A0A091RVI0_NESNO</name>
<evidence type="ECO:0000313" key="2">
    <source>
        <dbReference type="EMBL" id="KFQ45836.1"/>
    </source>
</evidence>
<accession>A0A091RVI0</accession>
<gene>
    <name evidence="2" type="ORF">N333_09643</name>
</gene>
<keyword evidence="3" id="KW-1185">Reference proteome</keyword>
<feature type="region of interest" description="Disordered" evidence="1">
    <location>
        <begin position="1"/>
        <end position="39"/>
    </location>
</feature>
<organism evidence="2 3">
    <name type="scientific">Nestor notabilis</name>
    <name type="common">Kea</name>
    <dbReference type="NCBI Taxonomy" id="176057"/>
    <lineage>
        <taxon>Eukaryota</taxon>
        <taxon>Metazoa</taxon>
        <taxon>Chordata</taxon>
        <taxon>Craniata</taxon>
        <taxon>Vertebrata</taxon>
        <taxon>Euteleostomi</taxon>
        <taxon>Archelosauria</taxon>
        <taxon>Archosauria</taxon>
        <taxon>Dinosauria</taxon>
        <taxon>Saurischia</taxon>
        <taxon>Theropoda</taxon>
        <taxon>Coelurosauria</taxon>
        <taxon>Aves</taxon>
        <taxon>Neognathae</taxon>
        <taxon>Neoaves</taxon>
        <taxon>Telluraves</taxon>
        <taxon>Australaves</taxon>
        <taxon>Psittaciformes</taxon>
        <taxon>Psittacidae</taxon>
        <taxon>Nestor</taxon>
    </lineage>
</organism>
<evidence type="ECO:0000313" key="3">
    <source>
        <dbReference type="Proteomes" id="UP000053840"/>
    </source>
</evidence>
<sequence length="133" mass="14643">FHSVSLLTDKPAPSRLTRQGQHKQAAGQPQRHEVGDSALQKTPVLPWLYDSAAVQKEKKINQVSSFCWGSDCKTQRGGRGQDAGSAWELNRAEVQPSVVGPSEISTGWAWKTQPQNQKVVSPLQQESMHKPTS</sequence>
<dbReference type="EMBL" id="KK932874">
    <property type="protein sequence ID" value="KFQ45836.1"/>
    <property type="molecule type" value="Genomic_DNA"/>
</dbReference>
<protein>
    <submittedName>
        <fullName evidence="2">Uncharacterized protein</fullName>
    </submittedName>
</protein>
<feature type="non-terminal residue" evidence="2">
    <location>
        <position position="1"/>
    </location>
</feature>
<feature type="compositionally biased region" description="Polar residues" evidence="1">
    <location>
        <begin position="112"/>
        <end position="133"/>
    </location>
</feature>
<dbReference type="Proteomes" id="UP000053840">
    <property type="component" value="Unassembled WGS sequence"/>
</dbReference>
<feature type="non-terminal residue" evidence="2">
    <location>
        <position position="133"/>
    </location>
</feature>
<proteinExistence type="predicted"/>
<reference evidence="2 3" key="1">
    <citation type="submission" date="2014-04" db="EMBL/GenBank/DDBJ databases">
        <title>Genome evolution of avian class.</title>
        <authorList>
            <person name="Zhang G."/>
            <person name="Li C."/>
        </authorList>
    </citation>
    <scope>NUCLEOTIDE SEQUENCE [LARGE SCALE GENOMIC DNA]</scope>
    <source>
        <strain evidence="2">BGI_N333</strain>
    </source>
</reference>
<dbReference type="AlphaFoldDB" id="A0A091RVI0"/>